<dbReference type="SUPFAM" id="SSF103088">
    <property type="entry name" value="OmpA-like"/>
    <property type="match status" value="1"/>
</dbReference>
<dbReference type="InterPro" id="IPR006665">
    <property type="entry name" value="OmpA-like"/>
</dbReference>
<dbReference type="InterPro" id="IPR050330">
    <property type="entry name" value="Bact_OuterMem_StrucFunc"/>
</dbReference>
<dbReference type="Proteomes" id="UP000248079">
    <property type="component" value="Unassembled WGS sequence"/>
</dbReference>
<dbReference type="AlphaFoldDB" id="A0A2V4A0L9"/>
<dbReference type="PROSITE" id="PS51123">
    <property type="entry name" value="OMPA_2"/>
    <property type="match status" value="1"/>
</dbReference>
<dbReference type="InterPro" id="IPR036737">
    <property type="entry name" value="OmpA-like_sf"/>
</dbReference>
<evidence type="ECO:0000313" key="5">
    <source>
        <dbReference type="Proteomes" id="UP000248079"/>
    </source>
</evidence>
<dbReference type="OrthoDB" id="9782229at2"/>
<keyword evidence="2" id="KW-0812">Transmembrane</keyword>
<keyword evidence="2" id="KW-1133">Transmembrane helix</keyword>
<dbReference type="PANTHER" id="PTHR30329">
    <property type="entry name" value="STATOR ELEMENT OF FLAGELLAR MOTOR COMPLEX"/>
    <property type="match status" value="1"/>
</dbReference>
<comment type="caution">
    <text evidence="4">The sequence shown here is derived from an EMBL/GenBank/DDBJ whole genome shotgun (WGS) entry which is preliminary data.</text>
</comment>
<evidence type="ECO:0000256" key="1">
    <source>
        <dbReference type="PROSITE-ProRule" id="PRU00473"/>
    </source>
</evidence>
<proteinExistence type="predicted"/>
<dbReference type="RefSeq" id="WP_110360058.1">
    <property type="nucleotide sequence ID" value="NZ_QFLI01000002.1"/>
</dbReference>
<reference evidence="4 5" key="1">
    <citation type="submission" date="2018-05" db="EMBL/GenBank/DDBJ databases">
        <title>Marinifilum breve JC075T sp. nov., a marine bacterium isolated from Yongle Blue Hole in the South China Sea.</title>
        <authorList>
            <person name="Fu T."/>
        </authorList>
    </citation>
    <scope>NUCLEOTIDE SEQUENCE [LARGE SCALE GENOMIC DNA]</scope>
    <source>
        <strain evidence="4 5">JC075</strain>
    </source>
</reference>
<keyword evidence="5" id="KW-1185">Reference proteome</keyword>
<organism evidence="4 5">
    <name type="scientific">Marinifilum breve</name>
    <dbReference type="NCBI Taxonomy" id="2184082"/>
    <lineage>
        <taxon>Bacteria</taxon>
        <taxon>Pseudomonadati</taxon>
        <taxon>Bacteroidota</taxon>
        <taxon>Bacteroidia</taxon>
        <taxon>Marinilabiliales</taxon>
        <taxon>Marinifilaceae</taxon>
    </lineage>
</organism>
<feature type="domain" description="OmpA-like" evidence="3">
    <location>
        <begin position="81"/>
        <end position="221"/>
    </location>
</feature>
<evidence type="ECO:0000256" key="2">
    <source>
        <dbReference type="SAM" id="Phobius"/>
    </source>
</evidence>
<protein>
    <submittedName>
        <fullName evidence="4">Cell envelope biogenesis protein OmpA</fullName>
    </submittedName>
</protein>
<evidence type="ECO:0000259" key="3">
    <source>
        <dbReference type="PROSITE" id="PS51123"/>
    </source>
</evidence>
<keyword evidence="1 2" id="KW-0472">Membrane</keyword>
<sequence length="231" mass="27025">MALDNNNNEESQWIHISDLMSVLMMVFLFIAISYMFVVKKQFNKIKEIAVTYNKLQDDLYDKLHEEFKNDLEKWNAEIDSTTISVKFKSPEVLFGAGQAQLKPEFKEILSDFIPRYLKIITDTTYINDIEEIKIEGHTSSEGKAGMNKDESYIYNMNLSQRRAFSTFNYIYSNLTPNIQKDWVMKHLTATGLSFSRIKLDSSGIENRSQSRRVEFRIKTNAEQRMVKILNQ</sequence>
<dbReference type="GO" id="GO:0016020">
    <property type="term" value="C:membrane"/>
    <property type="evidence" value="ECO:0007669"/>
    <property type="project" value="UniProtKB-UniRule"/>
</dbReference>
<evidence type="ECO:0000313" key="4">
    <source>
        <dbReference type="EMBL" id="PXY02425.1"/>
    </source>
</evidence>
<accession>A0A2V4A0L9</accession>
<dbReference type="Gene3D" id="3.30.1330.60">
    <property type="entry name" value="OmpA-like domain"/>
    <property type="match status" value="1"/>
</dbReference>
<dbReference type="CDD" id="cd07185">
    <property type="entry name" value="OmpA_C-like"/>
    <property type="match status" value="1"/>
</dbReference>
<feature type="transmembrane region" description="Helical" evidence="2">
    <location>
        <begin position="12"/>
        <end position="37"/>
    </location>
</feature>
<dbReference type="EMBL" id="QFLI01000002">
    <property type="protein sequence ID" value="PXY02425.1"/>
    <property type="molecule type" value="Genomic_DNA"/>
</dbReference>
<name>A0A2V4A0L9_9BACT</name>
<dbReference type="PANTHER" id="PTHR30329:SF21">
    <property type="entry name" value="LIPOPROTEIN YIAD-RELATED"/>
    <property type="match status" value="1"/>
</dbReference>
<gene>
    <name evidence="4" type="ORF">DF185_07185</name>
</gene>